<dbReference type="RefSeq" id="XP_036368575.1">
    <property type="nucleotide sequence ID" value="XM_036512682.1"/>
</dbReference>
<dbReference type="FunFam" id="2.40.100.10:FF:000048">
    <property type="entry name" value="Peptidyl-prolyl cis-trans isomerase"/>
    <property type="match status" value="1"/>
</dbReference>
<keyword evidence="3" id="KW-1185">Reference proteome</keyword>
<dbReference type="InterPro" id="IPR029000">
    <property type="entry name" value="Cyclophilin-like_dom_sf"/>
</dbReference>
<dbReference type="SUPFAM" id="SSF50891">
    <property type="entry name" value="Cyclophilin-like"/>
    <property type="match status" value="1"/>
</dbReference>
<gene>
    <name evidence="4" type="primary">LOC115224551</name>
</gene>
<dbReference type="Proteomes" id="UP000515154">
    <property type="component" value="Linkage group LG2"/>
</dbReference>
<feature type="compositionally biased region" description="Acidic residues" evidence="1">
    <location>
        <begin position="330"/>
        <end position="346"/>
    </location>
</feature>
<evidence type="ECO:0000313" key="3">
    <source>
        <dbReference type="Proteomes" id="UP000515154"/>
    </source>
</evidence>
<dbReference type="AlphaFoldDB" id="A0A7E6FMD6"/>
<sequence length="426" mass="49143">MATSAKNYKVVIYGLIDSMNFKRAQYCAQKMEVDFPETFKKPDIVPMFEFEWEEFIEKQKKLLQGEMWIYDKNELVFINDKMLGSYDDLLYWADYSKFYDNNLPYTLFSALVEEDYRNELIKRNHDFIYMYISIDDIDSGFFLIELFNDILPKTCENFKTLCVGNTPMARDPLRKLTYEGSFFHRIVPNGWIQGGDVCDGRGNDGESIFGGEFEDENFCIPFNKRGVLGMANHGRHTNSSQFFITLVETPWMNHKYVAFGQLLEGTELLQTLEEEQTFNERPIKPLRIYKCEAFNFTESITHTPPSNMSGSIHVFPEGDEDAEKEHSPGEQEDAADIPENVTDEPENTVGVTEDVENIPEDAEDAPKVGGDTPDDEVNVLDDAFVAPEELVNAPEEKVEPDEKEKNKCLQQKTPRIHKLLIMHKQI</sequence>
<evidence type="ECO:0000313" key="4">
    <source>
        <dbReference type="RefSeq" id="XP_036368575.1"/>
    </source>
</evidence>
<protein>
    <submittedName>
        <fullName evidence="4">Probable inactive peptidyl-prolyl cis-trans isomerase-like 6 isoform X1</fullName>
    </submittedName>
</protein>
<dbReference type="Gene3D" id="2.40.100.10">
    <property type="entry name" value="Cyclophilin-like"/>
    <property type="match status" value="1"/>
</dbReference>
<dbReference type="PANTHER" id="PTHR11071:SF561">
    <property type="entry name" value="PEPTIDYL-PROLYL CIS-TRANS ISOMERASE D-RELATED"/>
    <property type="match status" value="1"/>
</dbReference>
<dbReference type="PROSITE" id="PS50072">
    <property type="entry name" value="CSA_PPIASE_2"/>
    <property type="match status" value="1"/>
</dbReference>
<feature type="domain" description="PPIase cyclophilin-type" evidence="2">
    <location>
        <begin position="129"/>
        <end position="293"/>
    </location>
</feature>
<dbReference type="InterPro" id="IPR002130">
    <property type="entry name" value="Cyclophilin-type_PPIase_dom"/>
</dbReference>
<proteinExistence type="predicted"/>
<dbReference type="KEGG" id="osn:115224551"/>
<evidence type="ECO:0000259" key="2">
    <source>
        <dbReference type="PROSITE" id="PS50072"/>
    </source>
</evidence>
<dbReference type="GO" id="GO:0005737">
    <property type="term" value="C:cytoplasm"/>
    <property type="evidence" value="ECO:0007669"/>
    <property type="project" value="TreeGrafter"/>
</dbReference>
<dbReference type="GO" id="GO:0003755">
    <property type="term" value="F:peptidyl-prolyl cis-trans isomerase activity"/>
    <property type="evidence" value="ECO:0007669"/>
    <property type="project" value="InterPro"/>
</dbReference>
<feature type="region of interest" description="Disordered" evidence="1">
    <location>
        <begin position="302"/>
        <end position="375"/>
    </location>
</feature>
<feature type="compositionally biased region" description="Acidic residues" evidence="1">
    <location>
        <begin position="353"/>
        <end position="363"/>
    </location>
</feature>
<dbReference type="PANTHER" id="PTHR11071">
    <property type="entry name" value="PEPTIDYL-PROLYL CIS-TRANS ISOMERASE"/>
    <property type="match status" value="1"/>
</dbReference>
<evidence type="ECO:0000256" key="1">
    <source>
        <dbReference type="SAM" id="MobiDB-lite"/>
    </source>
</evidence>
<name>A0A7E6FMD6_9MOLL</name>
<dbReference type="PRINTS" id="PR00153">
    <property type="entry name" value="CSAPPISMRASE"/>
</dbReference>
<organism evidence="3 4">
    <name type="scientific">Octopus sinensis</name>
    <name type="common">East Asian common octopus</name>
    <dbReference type="NCBI Taxonomy" id="2607531"/>
    <lineage>
        <taxon>Eukaryota</taxon>
        <taxon>Metazoa</taxon>
        <taxon>Spiralia</taxon>
        <taxon>Lophotrochozoa</taxon>
        <taxon>Mollusca</taxon>
        <taxon>Cephalopoda</taxon>
        <taxon>Coleoidea</taxon>
        <taxon>Octopodiformes</taxon>
        <taxon>Octopoda</taxon>
        <taxon>Incirrata</taxon>
        <taxon>Octopodidae</taxon>
        <taxon>Octopus</taxon>
    </lineage>
</organism>
<dbReference type="Pfam" id="PF00160">
    <property type="entry name" value="Pro_isomerase"/>
    <property type="match status" value="1"/>
</dbReference>
<reference evidence="4" key="1">
    <citation type="submission" date="2025-08" db="UniProtKB">
        <authorList>
            <consortium name="RefSeq"/>
        </authorList>
    </citation>
    <scope>IDENTIFICATION</scope>
</reference>
<accession>A0A7E6FMD6</accession>